<dbReference type="GO" id="GO:0016787">
    <property type="term" value="F:hydrolase activity"/>
    <property type="evidence" value="ECO:0007669"/>
    <property type="project" value="UniProtKB-KW"/>
</dbReference>
<dbReference type="PANTHER" id="PTHR11559">
    <property type="entry name" value="CARBOXYLESTERASE"/>
    <property type="match status" value="1"/>
</dbReference>
<evidence type="ECO:0000256" key="5">
    <source>
        <dbReference type="ARBA" id="ARBA00022801"/>
    </source>
</evidence>
<comment type="similarity">
    <text evidence="2 8">Belongs to the type-B carboxylesterase/lipase family.</text>
</comment>
<keyword evidence="4" id="KW-0732">Signal</keyword>
<evidence type="ECO:0000256" key="4">
    <source>
        <dbReference type="ARBA" id="ARBA00022729"/>
    </source>
</evidence>
<dbReference type="InterPro" id="IPR019826">
    <property type="entry name" value="Carboxylesterase_B_AS"/>
</dbReference>
<evidence type="ECO:0000256" key="8">
    <source>
        <dbReference type="RuleBase" id="RU361235"/>
    </source>
</evidence>
<evidence type="ECO:0000256" key="6">
    <source>
        <dbReference type="ARBA" id="ARBA00023098"/>
    </source>
</evidence>
<sequence>MPMIFVAVNYRLGGFGFMPGREVLQDGSANLGLLDPRLGLQWVADNIEAFGGDPDKVTIWGESAGSISVFDQMALYDGNNTYNGKSPFRGAIMNSGSVVPAEGVDGIKGQAVYDSVVAAAGCSSANDTLACLRTLDYTTFLNAANSVPAFLSYSGVALSYLPRPDGTILSDSPDKLAKAGKYADVPFIIGDQEDEGTLLALFQSNITTTEGLAEYLKEYYFYNATSDQIDGLIANYPDTATDGSPFRTGNLNNWYPQYKRLAAILGDLTFTLPRRALLEYSTQVKPNIPTWSYLASYDYGTPLLGSFHAGDILQVFYGILPNYAASAIRSYYFSFVQNLNPNAAVSYSTWPQWSQNQTLMQFFADSSATLADDFRSDSYEFLLANAEAFYV</sequence>
<evidence type="ECO:0000313" key="10">
    <source>
        <dbReference type="EMBL" id="KAF4230002.1"/>
    </source>
</evidence>
<keyword evidence="6" id="KW-0443">Lipid metabolism</keyword>
<keyword evidence="5 8" id="KW-0378">Hydrolase</keyword>
<dbReference type="GO" id="GO:0006629">
    <property type="term" value="P:lipid metabolic process"/>
    <property type="evidence" value="ECO:0007669"/>
    <property type="project" value="UniProtKB-KW"/>
</dbReference>
<dbReference type="AlphaFoldDB" id="A0A8H4GX10"/>
<dbReference type="InterPro" id="IPR050309">
    <property type="entry name" value="Type-B_Carboxylest/Lipase"/>
</dbReference>
<keyword evidence="3" id="KW-0964">Secreted</keyword>
<name>A0A8H4GX10_9EURO</name>
<gene>
    <name evidence="10" type="ORF">CNMCM6805_001039</name>
</gene>
<dbReference type="PROSITE" id="PS00122">
    <property type="entry name" value="CARBOXYLESTERASE_B_1"/>
    <property type="match status" value="1"/>
</dbReference>
<dbReference type="EMBL" id="JAAAPX010000122">
    <property type="protein sequence ID" value="KAF4230002.1"/>
    <property type="molecule type" value="Genomic_DNA"/>
</dbReference>
<dbReference type="EC" id="3.1.1.-" evidence="8"/>
<evidence type="ECO:0000256" key="7">
    <source>
        <dbReference type="ARBA" id="ARBA00023180"/>
    </source>
</evidence>
<organism evidence="10 11">
    <name type="scientific">Aspergillus fumigatiaffinis</name>
    <dbReference type="NCBI Taxonomy" id="340414"/>
    <lineage>
        <taxon>Eukaryota</taxon>
        <taxon>Fungi</taxon>
        <taxon>Dikarya</taxon>
        <taxon>Ascomycota</taxon>
        <taxon>Pezizomycotina</taxon>
        <taxon>Eurotiomycetes</taxon>
        <taxon>Eurotiomycetidae</taxon>
        <taxon>Eurotiales</taxon>
        <taxon>Aspergillaceae</taxon>
        <taxon>Aspergillus</taxon>
        <taxon>Aspergillus subgen. Fumigati</taxon>
    </lineage>
</organism>
<dbReference type="InterPro" id="IPR002018">
    <property type="entry name" value="CarbesteraseB"/>
</dbReference>
<dbReference type="SUPFAM" id="SSF53474">
    <property type="entry name" value="alpha/beta-Hydrolases"/>
    <property type="match status" value="1"/>
</dbReference>
<dbReference type="GO" id="GO:0005576">
    <property type="term" value="C:extracellular region"/>
    <property type="evidence" value="ECO:0007669"/>
    <property type="project" value="UniProtKB-SubCell"/>
</dbReference>
<dbReference type="OrthoDB" id="408631at2759"/>
<protein>
    <recommendedName>
        <fullName evidence="8">Carboxylic ester hydrolase</fullName>
        <ecNumber evidence="8">3.1.1.-</ecNumber>
    </recommendedName>
</protein>
<keyword evidence="7" id="KW-0325">Glycoprotein</keyword>
<dbReference type="Gene3D" id="3.40.50.1820">
    <property type="entry name" value="alpha/beta hydrolase"/>
    <property type="match status" value="1"/>
</dbReference>
<evidence type="ECO:0000256" key="2">
    <source>
        <dbReference type="ARBA" id="ARBA00005964"/>
    </source>
</evidence>
<proteinExistence type="inferred from homology"/>
<dbReference type="FunFam" id="3.40.50.1820:FF:000213">
    <property type="entry name" value="Carboxylic ester hydrolase"/>
    <property type="match status" value="1"/>
</dbReference>
<dbReference type="InterPro" id="IPR029058">
    <property type="entry name" value="AB_hydrolase_fold"/>
</dbReference>
<comment type="subcellular location">
    <subcellularLocation>
        <location evidence="1">Secreted</location>
    </subcellularLocation>
</comment>
<evidence type="ECO:0000259" key="9">
    <source>
        <dbReference type="Pfam" id="PF00135"/>
    </source>
</evidence>
<dbReference type="Pfam" id="PF00135">
    <property type="entry name" value="COesterase"/>
    <property type="match status" value="1"/>
</dbReference>
<dbReference type="Proteomes" id="UP000653565">
    <property type="component" value="Unassembled WGS sequence"/>
</dbReference>
<reference evidence="10" key="1">
    <citation type="journal article" date="2020" name="bioRxiv">
        <title>Genomic and phenotypic heterogeneity of clinical isolates of the human pathogens Aspergillus fumigatus, Aspergillus lentulus and Aspergillus fumigatiaffinis.</title>
        <authorList>
            <person name="dos Santos R.A.C."/>
            <person name="Steenwyk J.L."/>
            <person name="Rivero-Menendez O."/>
            <person name="Mead M.E."/>
            <person name="Silva L.P."/>
            <person name="Bastos R.W."/>
            <person name="Alastruey-Izquierdo A."/>
            <person name="Goldman G.H."/>
            <person name="Rokas A."/>
        </authorList>
    </citation>
    <scope>NUCLEOTIDE SEQUENCE</scope>
    <source>
        <strain evidence="10">CNM-CM6805</strain>
    </source>
</reference>
<comment type="caution">
    <text evidence="10">The sequence shown here is derived from an EMBL/GenBank/DDBJ whole genome shotgun (WGS) entry which is preliminary data.</text>
</comment>
<accession>A0A8H4GX10</accession>
<keyword evidence="11" id="KW-1185">Reference proteome</keyword>
<evidence type="ECO:0000256" key="3">
    <source>
        <dbReference type="ARBA" id="ARBA00022525"/>
    </source>
</evidence>
<feature type="domain" description="Carboxylesterase type B" evidence="9">
    <location>
        <begin position="4"/>
        <end position="366"/>
    </location>
</feature>
<reference evidence="10" key="2">
    <citation type="submission" date="2020-04" db="EMBL/GenBank/DDBJ databases">
        <authorList>
            <person name="Santos R.A.C."/>
            <person name="Steenwyk J.L."/>
            <person name="Rivero-Menendez O."/>
            <person name="Mead M.E."/>
            <person name="Silva L.P."/>
            <person name="Bastos R.W."/>
            <person name="Alastruey-Izquierdo A."/>
            <person name="Goldman G.H."/>
            <person name="Rokas A."/>
        </authorList>
    </citation>
    <scope>NUCLEOTIDE SEQUENCE</scope>
    <source>
        <strain evidence="10">CNM-CM6805</strain>
    </source>
</reference>
<evidence type="ECO:0000313" key="11">
    <source>
        <dbReference type="Proteomes" id="UP000653565"/>
    </source>
</evidence>
<evidence type="ECO:0000256" key="1">
    <source>
        <dbReference type="ARBA" id="ARBA00004613"/>
    </source>
</evidence>